<dbReference type="Gene3D" id="3.30.70.100">
    <property type="match status" value="1"/>
</dbReference>
<dbReference type="PROSITE" id="PS51725">
    <property type="entry name" value="ABM"/>
    <property type="match status" value="1"/>
</dbReference>
<evidence type="ECO:0000313" key="2">
    <source>
        <dbReference type="EMBL" id="MDZ5458447.1"/>
    </source>
</evidence>
<feature type="domain" description="ABM" evidence="1">
    <location>
        <begin position="2"/>
        <end position="92"/>
    </location>
</feature>
<dbReference type="RefSeq" id="WP_322466523.1">
    <property type="nucleotide sequence ID" value="NZ_JAXOJX010000030.1"/>
</dbReference>
<keyword evidence="2" id="KW-0560">Oxidoreductase</keyword>
<dbReference type="Proteomes" id="UP001293718">
    <property type="component" value="Unassembled WGS sequence"/>
</dbReference>
<dbReference type="GO" id="GO:0004497">
    <property type="term" value="F:monooxygenase activity"/>
    <property type="evidence" value="ECO:0007669"/>
    <property type="project" value="UniProtKB-KW"/>
</dbReference>
<gene>
    <name evidence="2" type="ORF">SM757_17865</name>
</gene>
<keyword evidence="2" id="KW-0503">Monooxygenase</keyword>
<dbReference type="Pfam" id="PF03992">
    <property type="entry name" value="ABM"/>
    <property type="match status" value="1"/>
</dbReference>
<organism evidence="2 3">
    <name type="scientific">Azohydromonas lata</name>
    <dbReference type="NCBI Taxonomy" id="45677"/>
    <lineage>
        <taxon>Bacteria</taxon>
        <taxon>Pseudomonadati</taxon>
        <taxon>Pseudomonadota</taxon>
        <taxon>Betaproteobacteria</taxon>
        <taxon>Burkholderiales</taxon>
        <taxon>Sphaerotilaceae</taxon>
        <taxon>Azohydromonas</taxon>
    </lineage>
</organism>
<keyword evidence="3" id="KW-1185">Reference proteome</keyword>
<protein>
    <submittedName>
        <fullName evidence="2">Antibiotic biosynthesis monooxygenase family protein</fullName>
    </submittedName>
</protein>
<comment type="caution">
    <text evidence="2">The sequence shown here is derived from an EMBL/GenBank/DDBJ whole genome shotgun (WGS) entry which is preliminary data.</text>
</comment>
<name>A0ABU5IH31_9BURK</name>
<dbReference type="SUPFAM" id="SSF54909">
    <property type="entry name" value="Dimeric alpha+beta barrel"/>
    <property type="match status" value="1"/>
</dbReference>
<evidence type="ECO:0000259" key="1">
    <source>
        <dbReference type="PROSITE" id="PS51725"/>
    </source>
</evidence>
<dbReference type="InterPro" id="IPR007138">
    <property type="entry name" value="ABM_dom"/>
</dbReference>
<dbReference type="InterPro" id="IPR011008">
    <property type="entry name" value="Dimeric_a/b-barrel"/>
</dbReference>
<dbReference type="EMBL" id="JAXOJX010000030">
    <property type="protein sequence ID" value="MDZ5458447.1"/>
    <property type="molecule type" value="Genomic_DNA"/>
</dbReference>
<evidence type="ECO:0000313" key="3">
    <source>
        <dbReference type="Proteomes" id="UP001293718"/>
    </source>
</evidence>
<proteinExistence type="predicted"/>
<accession>A0ABU5IH31</accession>
<sequence length="99" mass="11216">MIFEVAHIAVKPGMQAAFERGVAEAAPLFQRAKGCHGLALQRGIEQATHYRLVVQWETVEDHMVTFRNSEDFQGWRRLVGHCFESAPQVEHVATVLQPF</sequence>
<reference evidence="2 3" key="1">
    <citation type="submission" date="2023-11" db="EMBL/GenBank/DDBJ databases">
        <title>Draft genome of Azohydromonas lata strain H1 (DSM1123), a polyhydroxyalkanoate producer.</title>
        <authorList>
            <person name="Traversa D."/>
            <person name="D'Addabbo P."/>
            <person name="Pazzani C."/>
            <person name="Manzari C."/>
            <person name="Chiara M."/>
            <person name="Scrascia M."/>
        </authorList>
    </citation>
    <scope>NUCLEOTIDE SEQUENCE [LARGE SCALE GENOMIC DNA]</scope>
    <source>
        <strain evidence="2 3">H1</strain>
    </source>
</reference>